<accession>A0A1G8EUH0</accession>
<dbReference type="Proteomes" id="UP000198656">
    <property type="component" value="Unassembled WGS sequence"/>
</dbReference>
<evidence type="ECO:0000313" key="1">
    <source>
        <dbReference type="EMBL" id="SDH73495.1"/>
    </source>
</evidence>
<dbReference type="STRING" id="1121419.SAMN05443529_1183"/>
<dbReference type="OrthoDB" id="1798788at2"/>
<protein>
    <submittedName>
        <fullName evidence="1">Uncharacterized protein</fullName>
    </submittedName>
</protein>
<organism evidence="1 2">
    <name type="scientific">Desulfosporosinus hippei DSM 8344</name>
    <dbReference type="NCBI Taxonomy" id="1121419"/>
    <lineage>
        <taxon>Bacteria</taxon>
        <taxon>Bacillati</taxon>
        <taxon>Bacillota</taxon>
        <taxon>Clostridia</taxon>
        <taxon>Eubacteriales</taxon>
        <taxon>Desulfitobacteriaceae</taxon>
        <taxon>Desulfosporosinus</taxon>
    </lineage>
</organism>
<sequence length="111" mass="12449">MNDRNNLSHVKFFGIGIPEEGELATIDNEEEVKRLIRSVKPVELAEMGEGVNPNGNKIVLYLLDGNRTEITAYGQNKVQIAQIINHVSYPQIFIQLELRALLDNLSKSQSS</sequence>
<evidence type="ECO:0000313" key="2">
    <source>
        <dbReference type="Proteomes" id="UP000198656"/>
    </source>
</evidence>
<name>A0A1G8EUH0_9FIRM</name>
<gene>
    <name evidence="1" type="ORF">SAMN05443529_1183</name>
</gene>
<dbReference type="AlphaFoldDB" id="A0A1G8EUH0"/>
<keyword evidence="2" id="KW-1185">Reference proteome</keyword>
<reference evidence="2" key="1">
    <citation type="submission" date="2016-10" db="EMBL/GenBank/DDBJ databases">
        <authorList>
            <person name="Varghese N."/>
            <person name="Submissions S."/>
        </authorList>
    </citation>
    <scope>NUCLEOTIDE SEQUENCE [LARGE SCALE GENOMIC DNA]</scope>
    <source>
        <strain evidence="2">DSM 8344</strain>
    </source>
</reference>
<dbReference type="RefSeq" id="WP_092334483.1">
    <property type="nucleotide sequence ID" value="NZ_FNCP01000018.1"/>
</dbReference>
<dbReference type="EMBL" id="FNCP01000018">
    <property type="protein sequence ID" value="SDH73495.1"/>
    <property type="molecule type" value="Genomic_DNA"/>
</dbReference>
<proteinExistence type="predicted"/>